<name>A0ABM9YFK3_AJEDR</name>
<accession>A0ABM9YFK3</accession>
<evidence type="ECO:0000313" key="2">
    <source>
        <dbReference type="Proteomes" id="UP000002039"/>
    </source>
</evidence>
<gene>
    <name evidence="1" type="ORF">BDCG_01128</name>
</gene>
<sequence>MLSFGTRKPSPRKPGVSETFFTVAQWVDQQFLTLKRLGTSYVWRLAGKPQNVSTTYSKIETCRINTPWNLAVRRIPASDNVLQPEERCVGSAVQVSWPFLHIYELRNFSTAG</sequence>
<protein>
    <submittedName>
        <fullName evidence="1">Uncharacterized protein</fullName>
    </submittedName>
</protein>
<dbReference type="EMBL" id="EQ999973">
    <property type="protein sequence ID" value="EEQ84323.2"/>
    <property type="molecule type" value="Genomic_DNA"/>
</dbReference>
<dbReference type="GeneID" id="69023777"/>
<evidence type="ECO:0000313" key="1">
    <source>
        <dbReference type="EMBL" id="EEQ84323.2"/>
    </source>
</evidence>
<keyword evidence="2" id="KW-1185">Reference proteome</keyword>
<organism evidence="1 2">
    <name type="scientific">Ajellomyces dermatitidis (strain ER-3 / ATCC MYA-2586)</name>
    <name type="common">Blastomyces dermatitidis</name>
    <dbReference type="NCBI Taxonomy" id="559297"/>
    <lineage>
        <taxon>Eukaryota</taxon>
        <taxon>Fungi</taxon>
        <taxon>Dikarya</taxon>
        <taxon>Ascomycota</taxon>
        <taxon>Pezizomycotina</taxon>
        <taxon>Eurotiomycetes</taxon>
        <taxon>Eurotiomycetidae</taxon>
        <taxon>Onygenales</taxon>
        <taxon>Ajellomycetaceae</taxon>
        <taxon>Blastomyces</taxon>
    </lineage>
</organism>
<dbReference type="RefSeq" id="XP_045272321.1">
    <property type="nucleotide sequence ID" value="XM_045416637.1"/>
</dbReference>
<reference evidence="2" key="1">
    <citation type="journal article" date="2015" name="PLoS Genet.">
        <title>The dynamic genome and transcriptome of the human fungal pathogen Blastomyces and close relative Emmonsia.</title>
        <authorList>
            <person name="Munoz J.F."/>
            <person name="Gauthier G.M."/>
            <person name="Desjardins C.A."/>
            <person name="Gallo J.E."/>
            <person name="Holder J."/>
            <person name="Sullivan T.D."/>
            <person name="Marty A.J."/>
            <person name="Carmen J.C."/>
            <person name="Chen Z."/>
            <person name="Ding L."/>
            <person name="Gujja S."/>
            <person name="Magrini V."/>
            <person name="Misas E."/>
            <person name="Mitreva M."/>
            <person name="Priest M."/>
            <person name="Saif S."/>
            <person name="Whiston E.A."/>
            <person name="Young S."/>
            <person name="Zeng Q."/>
            <person name="Goldman W.E."/>
            <person name="Mardis E.R."/>
            <person name="Taylor J.W."/>
            <person name="McEwen J.G."/>
            <person name="Clay O.K."/>
            <person name="Klein B.S."/>
            <person name="Cuomo C.A."/>
        </authorList>
    </citation>
    <scope>NUCLEOTIDE SEQUENCE [LARGE SCALE GENOMIC DNA]</scope>
    <source>
        <strain evidence="2">ER-3 / ATCC MYA-2586</strain>
    </source>
</reference>
<dbReference type="Proteomes" id="UP000002039">
    <property type="component" value="Unassembled WGS sequence"/>
</dbReference>
<proteinExistence type="predicted"/>